<evidence type="ECO:0000256" key="1">
    <source>
        <dbReference type="SAM" id="MobiDB-lite"/>
    </source>
</evidence>
<dbReference type="Proteomes" id="UP000826661">
    <property type="component" value="Chromosome VII"/>
</dbReference>
<protein>
    <submittedName>
        <fullName evidence="2">Uncharacterized protein</fullName>
    </submittedName>
</protein>
<dbReference type="AlphaFoldDB" id="A0A8G0PR56"/>
<evidence type="ECO:0000313" key="2">
    <source>
        <dbReference type="EMBL" id="QYT05829.1"/>
    </source>
</evidence>
<evidence type="ECO:0000313" key="3">
    <source>
        <dbReference type="Proteomes" id="UP000826661"/>
    </source>
</evidence>
<reference evidence="2 3" key="1">
    <citation type="journal article" date="2021" name="BMC Genomics">
        <title>Telomere-to-telomere genome assembly of asparaginase-producing Trichoderma simmonsii.</title>
        <authorList>
            <person name="Chung D."/>
            <person name="Kwon Y.M."/>
            <person name="Yang Y."/>
        </authorList>
    </citation>
    <scope>NUCLEOTIDE SEQUENCE [LARGE SCALE GENOMIC DNA]</scope>
    <source>
        <strain evidence="2 3">GH-Sj1</strain>
    </source>
</reference>
<gene>
    <name evidence="2" type="ORF">H0G86_012710</name>
</gene>
<proteinExistence type="predicted"/>
<organism evidence="2 3">
    <name type="scientific">Trichoderma simmonsii</name>
    <dbReference type="NCBI Taxonomy" id="1491479"/>
    <lineage>
        <taxon>Eukaryota</taxon>
        <taxon>Fungi</taxon>
        <taxon>Dikarya</taxon>
        <taxon>Ascomycota</taxon>
        <taxon>Pezizomycotina</taxon>
        <taxon>Sordariomycetes</taxon>
        <taxon>Hypocreomycetidae</taxon>
        <taxon>Hypocreales</taxon>
        <taxon>Hypocreaceae</taxon>
        <taxon>Trichoderma</taxon>
    </lineage>
</organism>
<sequence length="104" mass="11415">MEITTPPLSRELNPPAVGQITRNRSHARDMGLLKAMSSMECRLCRTTLNRCARHGGECQQQQKQQHSKLGTPPNVIQRACLTGPAKDHLLTQPGAQMGDSKVLS</sequence>
<feature type="region of interest" description="Disordered" evidence="1">
    <location>
        <begin position="1"/>
        <end position="25"/>
    </location>
</feature>
<dbReference type="EMBL" id="CP075870">
    <property type="protein sequence ID" value="QYT05829.1"/>
    <property type="molecule type" value="Genomic_DNA"/>
</dbReference>
<name>A0A8G0PR56_9HYPO</name>
<accession>A0A8G0PR56</accession>
<keyword evidence="3" id="KW-1185">Reference proteome</keyword>